<dbReference type="Proteomes" id="UP000515124">
    <property type="component" value="Unplaced"/>
</dbReference>
<evidence type="ECO:0000313" key="2">
    <source>
        <dbReference type="Proteomes" id="UP000515124"/>
    </source>
</evidence>
<reference evidence="3" key="1">
    <citation type="submission" date="2025-08" db="UniProtKB">
        <authorList>
            <consortium name="RefSeq"/>
        </authorList>
    </citation>
    <scope>IDENTIFICATION</scope>
</reference>
<accession>A0A6P5RWR6</accession>
<dbReference type="KEGG" id="pavi:110752860"/>
<proteinExistence type="predicted"/>
<protein>
    <submittedName>
        <fullName evidence="3">Uncharacterized protein LOC110752860</fullName>
    </submittedName>
</protein>
<organism evidence="2 3">
    <name type="scientific">Prunus avium</name>
    <name type="common">Cherry</name>
    <name type="synonym">Cerasus avium</name>
    <dbReference type="NCBI Taxonomy" id="42229"/>
    <lineage>
        <taxon>Eukaryota</taxon>
        <taxon>Viridiplantae</taxon>
        <taxon>Streptophyta</taxon>
        <taxon>Embryophyta</taxon>
        <taxon>Tracheophyta</taxon>
        <taxon>Spermatophyta</taxon>
        <taxon>Magnoliopsida</taxon>
        <taxon>eudicotyledons</taxon>
        <taxon>Gunneridae</taxon>
        <taxon>Pentapetalae</taxon>
        <taxon>rosids</taxon>
        <taxon>fabids</taxon>
        <taxon>Rosales</taxon>
        <taxon>Rosaceae</taxon>
        <taxon>Amygdaloideae</taxon>
        <taxon>Amygdaleae</taxon>
        <taxon>Prunus</taxon>
    </lineage>
</organism>
<dbReference type="AlphaFoldDB" id="A0A6P5RWR6"/>
<name>A0A6P5RWR6_PRUAV</name>
<dbReference type="Pfam" id="PF14223">
    <property type="entry name" value="Retrotran_gag_2"/>
    <property type="match status" value="1"/>
</dbReference>
<gene>
    <name evidence="3" type="primary">LOC110752860</name>
</gene>
<dbReference type="RefSeq" id="XP_021809300.1">
    <property type="nucleotide sequence ID" value="XM_021953608.1"/>
</dbReference>
<sequence>MLSFIDNGAPLSSSHVLPDLPHLSSHADSRSSMDVYLQNLKEIADVLAAAGQPQSESDLVAYILGGLPEEFDSTVTSIETRIERVNTDELHGLLLSREAVLLKRQARGSSHSQEPFHAYHATSCHGQSFRPSSRGRGRGNYSSSGFNNTPRPFTNGRGILPTPSPGSFYPATFSSSDRTLVCQICEKKGHSALTLLMPKIITYLPNTRLHKLEVILHEEERPRTAMEEFGR</sequence>
<evidence type="ECO:0000313" key="3">
    <source>
        <dbReference type="RefSeq" id="XP_021809300.1"/>
    </source>
</evidence>
<dbReference type="GeneID" id="110752860"/>
<feature type="region of interest" description="Disordered" evidence="1">
    <location>
        <begin position="120"/>
        <end position="153"/>
    </location>
</feature>
<evidence type="ECO:0000256" key="1">
    <source>
        <dbReference type="SAM" id="MobiDB-lite"/>
    </source>
</evidence>
<dbReference type="PANTHER" id="PTHR47481:SF22">
    <property type="entry name" value="RETROTRANSPOSON GAG DOMAIN-CONTAINING PROTEIN"/>
    <property type="match status" value="1"/>
</dbReference>
<dbReference type="PANTHER" id="PTHR47481">
    <property type="match status" value="1"/>
</dbReference>
<keyword evidence="2" id="KW-1185">Reference proteome</keyword>
<feature type="compositionally biased region" description="Low complexity" evidence="1">
    <location>
        <begin position="126"/>
        <end position="145"/>
    </location>
</feature>